<sequence>MADKTNFTPDEWKKVLEAPLLAGFAVSAADPSGFIGILQEGFASAKALAAAKADSGADALIKAVVEDLLTPDGRAAAREGVKNVVHGVQLGEIKDRALAELRSTASILDAKAPGDSAAFKKWLNDIANLVAEAGTEGGFLGFGGVKVTEAERATLAEISTALHA</sequence>
<dbReference type="Proteomes" id="UP001350748">
    <property type="component" value="Unassembled WGS sequence"/>
</dbReference>
<keyword evidence="2" id="KW-1185">Reference proteome</keyword>
<name>A0ABU7XDT9_9HYPH</name>
<gene>
    <name evidence="1" type="ORF">V3H18_03205</name>
</gene>
<accession>A0ABU7XDT9</accession>
<proteinExistence type="predicted"/>
<reference evidence="1 2" key="1">
    <citation type="submission" date="2024-02" db="EMBL/GenBank/DDBJ databases">
        <authorList>
            <person name="Grouzdev D."/>
        </authorList>
    </citation>
    <scope>NUCLEOTIDE SEQUENCE [LARGE SCALE GENOMIC DNA]</scope>
    <source>
        <strain evidence="1 2">9N</strain>
    </source>
</reference>
<dbReference type="EMBL" id="JAZHYN010000006">
    <property type="protein sequence ID" value="MEF3365538.1"/>
    <property type="molecule type" value="Genomic_DNA"/>
</dbReference>
<dbReference type="RefSeq" id="WP_332080448.1">
    <property type="nucleotide sequence ID" value="NZ_JAZHYN010000006.1"/>
</dbReference>
<comment type="caution">
    <text evidence="1">The sequence shown here is derived from an EMBL/GenBank/DDBJ whole genome shotgun (WGS) entry which is preliminary data.</text>
</comment>
<evidence type="ECO:0000313" key="2">
    <source>
        <dbReference type="Proteomes" id="UP001350748"/>
    </source>
</evidence>
<organism evidence="1 2">
    <name type="scientific">Methylocystis borbori</name>
    <dbReference type="NCBI Taxonomy" id="3118750"/>
    <lineage>
        <taxon>Bacteria</taxon>
        <taxon>Pseudomonadati</taxon>
        <taxon>Pseudomonadota</taxon>
        <taxon>Alphaproteobacteria</taxon>
        <taxon>Hyphomicrobiales</taxon>
        <taxon>Methylocystaceae</taxon>
        <taxon>Methylocystis</taxon>
    </lineage>
</organism>
<protein>
    <submittedName>
        <fullName evidence="1">Uncharacterized protein</fullName>
    </submittedName>
</protein>
<evidence type="ECO:0000313" key="1">
    <source>
        <dbReference type="EMBL" id="MEF3365538.1"/>
    </source>
</evidence>